<evidence type="ECO:0000256" key="8">
    <source>
        <dbReference type="ARBA" id="ARBA00022643"/>
    </source>
</evidence>
<comment type="pathway">
    <text evidence="4">Cofactor metabolism; pyridoxal 5'-phosphate salvage; pyridoxal 5'-phosphate from pyridoxine 5'-phosphate: step 1/1.</text>
</comment>
<dbReference type="GO" id="GO:0010181">
    <property type="term" value="F:FMN binding"/>
    <property type="evidence" value="ECO:0007669"/>
    <property type="project" value="InterPro"/>
</dbReference>
<accession>A0AA39FKB1</accession>
<dbReference type="GO" id="GO:0004733">
    <property type="term" value="F:pyridoxamine phosphate oxidase activity"/>
    <property type="evidence" value="ECO:0007669"/>
    <property type="project" value="UniProtKB-EC"/>
</dbReference>
<evidence type="ECO:0000256" key="2">
    <source>
        <dbReference type="ARBA" id="ARBA00003691"/>
    </source>
</evidence>
<reference evidence="11" key="2">
    <citation type="submission" date="2023-03" db="EMBL/GenBank/DDBJ databases">
        <authorList>
            <person name="Inwood S.N."/>
            <person name="Skelly J.G."/>
            <person name="Guhlin J."/>
            <person name="Harrop T.W.R."/>
            <person name="Goldson S.G."/>
            <person name="Dearden P.K."/>
        </authorList>
    </citation>
    <scope>NUCLEOTIDE SEQUENCE</scope>
    <source>
        <strain evidence="11">Irish</strain>
        <tissue evidence="11">Whole body</tissue>
    </source>
</reference>
<evidence type="ECO:0000313" key="12">
    <source>
        <dbReference type="Proteomes" id="UP001168990"/>
    </source>
</evidence>
<keyword evidence="12" id="KW-1185">Reference proteome</keyword>
<dbReference type="EMBL" id="JAQQBS010000003">
    <property type="protein sequence ID" value="KAK0171058.1"/>
    <property type="molecule type" value="Genomic_DNA"/>
</dbReference>
<dbReference type="InterPro" id="IPR012349">
    <property type="entry name" value="Split_barrel_FMN-bd"/>
</dbReference>
<gene>
    <name evidence="11" type="ORF">PV328_008822</name>
</gene>
<organism evidence="11 12">
    <name type="scientific">Microctonus aethiopoides</name>
    <dbReference type="NCBI Taxonomy" id="144406"/>
    <lineage>
        <taxon>Eukaryota</taxon>
        <taxon>Metazoa</taxon>
        <taxon>Ecdysozoa</taxon>
        <taxon>Arthropoda</taxon>
        <taxon>Hexapoda</taxon>
        <taxon>Insecta</taxon>
        <taxon>Pterygota</taxon>
        <taxon>Neoptera</taxon>
        <taxon>Endopterygota</taxon>
        <taxon>Hymenoptera</taxon>
        <taxon>Apocrita</taxon>
        <taxon>Ichneumonoidea</taxon>
        <taxon>Braconidae</taxon>
        <taxon>Euphorinae</taxon>
        <taxon>Microctonus</taxon>
    </lineage>
</organism>
<evidence type="ECO:0000256" key="3">
    <source>
        <dbReference type="ARBA" id="ARBA00004738"/>
    </source>
</evidence>
<dbReference type="AlphaFoldDB" id="A0AA39FKB1"/>
<dbReference type="InterPro" id="IPR000659">
    <property type="entry name" value="Pyridox_Oxase"/>
</dbReference>
<proteinExistence type="inferred from homology"/>
<dbReference type="PANTHER" id="PTHR10851">
    <property type="entry name" value="PYRIDOXINE-5-PHOSPHATE OXIDASE"/>
    <property type="match status" value="1"/>
</dbReference>
<evidence type="ECO:0000256" key="6">
    <source>
        <dbReference type="ARBA" id="ARBA00012801"/>
    </source>
</evidence>
<sequence>MTSNSLEDSDLYYIDLKSNDPIDLYTEWHSEAKKFSKGFTNVICLSTVSSDCCPRSRHVFLQSYDENGFVFFTDSRGRKAQEIAANNHGSACVYWIFTNDKCEDIMKQVRIEGTIEYLPRNEVEKVYNAQSLYAKIRAHLCHQDTVVNWDELKKRHDVLLEQAKIDYSFLQMPDHFIGCRLIPTWMDFYASKNKCIADRMEFDKSEDGINWIHRRLAA</sequence>
<dbReference type="InterPro" id="IPR011576">
    <property type="entry name" value="Pyridox_Oxase_N"/>
</dbReference>
<dbReference type="Gene3D" id="2.30.110.10">
    <property type="entry name" value="Electron Transport, Fmn-binding Protein, Chain A"/>
    <property type="match status" value="1"/>
</dbReference>
<dbReference type="PIRSF" id="PIRSF000190">
    <property type="entry name" value="Pyd_amn-ph_oxd"/>
    <property type="match status" value="1"/>
</dbReference>
<comment type="caution">
    <text evidence="11">The sequence shown here is derived from an EMBL/GenBank/DDBJ whole genome shotgun (WGS) entry which is preliminary data.</text>
</comment>
<dbReference type="SUPFAM" id="SSF50475">
    <property type="entry name" value="FMN-binding split barrel"/>
    <property type="match status" value="1"/>
</dbReference>
<evidence type="ECO:0000256" key="7">
    <source>
        <dbReference type="ARBA" id="ARBA00022630"/>
    </source>
</evidence>
<protein>
    <recommendedName>
        <fullName evidence="6">pyridoxal 5'-phosphate synthase</fullName>
        <ecNumber evidence="6">1.4.3.5</ecNumber>
    </recommendedName>
</protein>
<keyword evidence="7" id="KW-0285">Flavoprotein</keyword>
<keyword evidence="9" id="KW-0560">Oxidoreductase</keyword>
<evidence type="ECO:0000313" key="11">
    <source>
        <dbReference type="EMBL" id="KAK0171058.1"/>
    </source>
</evidence>
<dbReference type="PANTHER" id="PTHR10851:SF4">
    <property type="entry name" value="PYRIDOXAL 5'-PHOSPHATE SYNTHASE"/>
    <property type="match status" value="1"/>
</dbReference>
<feature type="domain" description="Pyridoxamine 5'-phosphate oxidase N-terminal" evidence="10">
    <location>
        <begin position="41"/>
        <end position="142"/>
    </location>
</feature>
<dbReference type="EC" id="1.4.3.5" evidence="6"/>
<dbReference type="Pfam" id="PF01243">
    <property type="entry name" value="PNPOx_N"/>
    <property type="match status" value="1"/>
</dbReference>
<dbReference type="GO" id="GO:0008615">
    <property type="term" value="P:pyridoxine biosynthetic process"/>
    <property type="evidence" value="ECO:0007669"/>
    <property type="project" value="InterPro"/>
</dbReference>
<comment type="cofactor">
    <cofactor evidence="1">
        <name>FMN</name>
        <dbReference type="ChEBI" id="CHEBI:58210"/>
    </cofactor>
</comment>
<name>A0AA39FKB1_9HYME</name>
<reference evidence="11" key="1">
    <citation type="journal article" date="2023" name="bioRxiv">
        <title>Scaffold-level genome assemblies of two parasitoid biocontrol wasps reveal the parthenogenesis mechanism and an associated novel virus.</title>
        <authorList>
            <person name="Inwood S."/>
            <person name="Skelly J."/>
            <person name="Guhlin J."/>
            <person name="Harrop T."/>
            <person name="Goldson S."/>
            <person name="Dearden P."/>
        </authorList>
    </citation>
    <scope>NUCLEOTIDE SEQUENCE</scope>
    <source>
        <strain evidence="11">Irish</strain>
        <tissue evidence="11">Whole body</tissue>
    </source>
</reference>
<comment type="similarity">
    <text evidence="5">Belongs to the pyridoxamine 5'-phosphate oxidase family.</text>
</comment>
<comment type="pathway">
    <text evidence="3">Cofactor metabolism; pyridoxal 5'-phosphate salvage; pyridoxal 5'-phosphate from pyridoxamine 5'-phosphate: step 1/1.</text>
</comment>
<evidence type="ECO:0000256" key="5">
    <source>
        <dbReference type="ARBA" id="ARBA00007301"/>
    </source>
</evidence>
<evidence type="ECO:0000256" key="4">
    <source>
        <dbReference type="ARBA" id="ARBA00005037"/>
    </source>
</evidence>
<dbReference type="Proteomes" id="UP001168990">
    <property type="component" value="Unassembled WGS sequence"/>
</dbReference>
<comment type="function">
    <text evidence="2">Catalyzes the oxidation of either pyridoxine 5'-phosphate (PNP) or pyridoxamine 5'-phosphate (PMP) into pyridoxal 5'-phosphate (PLP).</text>
</comment>
<evidence type="ECO:0000256" key="1">
    <source>
        <dbReference type="ARBA" id="ARBA00001917"/>
    </source>
</evidence>
<evidence type="ECO:0000256" key="9">
    <source>
        <dbReference type="ARBA" id="ARBA00023002"/>
    </source>
</evidence>
<keyword evidence="8" id="KW-0288">FMN</keyword>
<evidence type="ECO:0000259" key="10">
    <source>
        <dbReference type="Pfam" id="PF01243"/>
    </source>
</evidence>